<protein>
    <submittedName>
        <fullName evidence="1">Uncharacterized protein</fullName>
    </submittedName>
</protein>
<dbReference type="Proteomes" id="UP001412067">
    <property type="component" value="Unassembled WGS sequence"/>
</dbReference>
<gene>
    <name evidence="1" type="ORF">KSP40_PGU017693</name>
</gene>
<comment type="caution">
    <text evidence="1">The sequence shown here is derived from an EMBL/GenBank/DDBJ whole genome shotgun (WGS) entry which is preliminary data.</text>
</comment>
<accession>A0ABR2LHC2</accession>
<evidence type="ECO:0000313" key="1">
    <source>
        <dbReference type="EMBL" id="KAK8941517.1"/>
    </source>
</evidence>
<keyword evidence="2" id="KW-1185">Reference proteome</keyword>
<organism evidence="1 2">
    <name type="scientific">Platanthera guangdongensis</name>
    <dbReference type="NCBI Taxonomy" id="2320717"/>
    <lineage>
        <taxon>Eukaryota</taxon>
        <taxon>Viridiplantae</taxon>
        <taxon>Streptophyta</taxon>
        <taxon>Embryophyta</taxon>
        <taxon>Tracheophyta</taxon>
        <taxon>Spermatophyta</taxon>
        <taxon>Magnoliopsida</taxon>
        <taxon>Liliopsida</taxon>
        <taxon>Asparagales</taxon>
        <taxon>Orchidaceae</taxon>
        <taxon>Orchidoideae</taxon>
        <taxon>Orchideae</taxon>
        <taxon>Orchidinae</taxon>
        <taxon>Platanthera</taxon>
    </lineage>
</organism>
<proteinExistence type="predicted"/>
<evidence type="ECO:0000313" key="2">
    <source>
        <dbReference type="Proteomes" id="UP001412067"/>
    </source>
</evidence>
<sequence length="205" mass="22990">MYMRAATFGVGGTFSRDNNILRGQRHSKGTMTFCRNDTIQQKETGWEETGPLIELEGAAADQNRGFSFVFHGPTRAKTTHFRSFARAAVGLGHESFYGVATDCKHQKPQIRTLPPSIRQKPQIPPPSSCLILPYLIPPKAAEILQETYSRTAAATTSIFAFLIPIPARQQREQRQRRFWLPYLPLTLKVRSTHGAFDGEEAGLML</sequence>
<name>A0ABR2LHC2_9ASPA</name>
<reference evidence="1 2" key="1">
    <citation type="journal article" date="2022" name="Nat. Plants">
        <title>Genomes of leafy and leafless Platanthera orchids illuminate the evolution of mycoheterotrophy.</title>
        <authorList>
            <person name="Li M.H."/>
            <person name="Liu K.W."/>
            <person name="Li Z."/>
            <person name="Lu H.C."/>
            <person name="Ye Q.L."/>
            <person name="Zhang D."/>
            <person name="Wang J.Y."/>
            <person name="Li Y.F."/>
            <person name="Zhong Z.M."/>
            <person name="Liu X."/>
            <person name="Yu X."/>
            <person name="Liu D.K."/>
            <person name="Tu X.D."/>
            <person name="Liu B."/>
            <person name="Hao Y."/>
            <person name="Liao X.Y."/>
            <person name="Jiang Y.T."/>
            <person name="Sun W.H."/>
            <person name="Chen J."/>
            <person name="Chen Y.Q."/>
            <person name="Ai Y."/>
            <person name="Zhai J.W."/>
            <person name="Wu S.S."/>
            <person name="Zhou Z."/>
            <person name="Hsiao Y.Y."/>
            <person name="Wu W.L."/>
            <person name="Chen Y.Y."/>
            <person name="Lin Y.F."/>
            <person name="Hsu J.L."/>
            <person name="Li C.Y."/>
            <person name="Wang Z.W."/>
            <person name="Zhao X."/>
            <person name="Zhong W.Y."/>
            <person name="Ma X.K."/>
            <person name="Ma L."/>
            <person name="Huang J."/>
            <person name="Chen G.Z."/>
            <person name="Huang M.Z."/>
            <person name="Huang L."/>
            <person name="Peng D.H."/>
            <person name="Luo Y.B."/>
            <person name="Zou S.Q."/>
            <person name="Chen S.P."/>
            <person name="Lan S."/>
            <person name="Tsai W.C."/>
            <person name="Van de Peer Y."/>
            <person name="Liu Z.J."/>
        </authorList>
    </citation>
    <scope>NUCLEOTIDE SEQUENCE [LARGE SCALE GENOMIC DNA]</scope>
    <source>
        <strain evidence="1">Lor288</strain>
    </source>
</reference>
<dbReference type="EMBL" id="JBBWWR010000019">
    <property type="protein sequence ID" value="KAK8941517.1"/>
    <property type="molecule type" value="Genomic_DNA"/>
</dbReference>